<dbReference type="EMBL" id="BKCJ011815722">
    <property type="protein sequence ID" value="GFD55249.1"/>
    <property type="molecule type" value="Genomic_DNA"/>
</dbReference>
<evidence type="ECO:0000259" key="1">
    <source>
        <dbReference type="Pfam" id="PF07715"/>
    </source>
</evidence>
<feature type="non-terminal residue" evidence="2">
    <location>
        <position position="1"/>
    </location>
</feature>
<dbReference type="Pfam" id="PF07715">
    <property type="entry name" value="Plug"/>
    <property type="match status" value="1"/>
</dbReference>
<accession>A0A699X6T8</accession>
<evidence type="ECO:0000313" key="2">
    <source>
        <dbReference type="EMBL" id="GFD55249.1"/>
    </source>
</evidence>
<organism evidence="2">
    <name type="scientific">Tanacetum cinerariifolium</name>
    <name type="common">Dalmatian daisy</name>
    <name type="synonym">Chrysanthemum cinerariifolium</name>
    <dbReference type="NCBI Taxonomy" id="118510"/>
    <lineage>
        <taxon>Eukaryota</taxon>
        <taxon>Viridiplantae</taxon>
        <taxon>Streptophyta</taxon>
        <taxon>Embryophyta</taxon>
        <taxon>Tracheophyta</taxon>
        <taxon>Spermatophyta</taxon>
        <taxon>Magnoliopsida</taxon>
        <taxon>eudicotyledons</taxon>
        <taxon>Gunneridae</taxon>
        <taxon>Pentapetalae</taxon>
        <taxon>asterids</taxon>
        <taxon>campanulids</taxon>
        <taxon>Asterales</taxon>
        <taxon>Asteraceae</taxon>
        <taxon>Asteroideae</taxon>
        <taxon>Anthemideae</taxon>
        <taxon>Anthemidinae</taxon>
        <taxon>Tanacetum</taxon>
    </lineage>
</organism>
<reference evidence="2" key="1">
    <citation type="journal article" date="2019" name="Sci. Rep.">
        <title>Draft genome of Tanacetum cinerariifolium, the natural source of mosquito coil.</title>
        <authorList>
            <person name="Yamashiro T."/>
            <person name="Shiraishi A."/>
            <person name="Satake H."/>
            <person name="Nakayama K."/>
        </authorList>
    </citation>
    <scope>NUCLEOTIDE SEQUENCE</scope>
</reference>
<dbReference type="InterPro" id="IPR012910">
    <property type="entry name" value="Plug_dom"/>
</dbReference>
<dbReference type="InterPro" id="IPR039426">
    <property type="entry name" value="TonB-dep_rcpt-like"/>
</dbReference>
<gene>
    <name evidence="2" type="ORF">Tci_927218</name>
</gene>
<comment type="caution">
    <text evidence="2">The sequence shown here is derived from an EMBL/GenBank/DDBJ whole genome shotgun (WGS) entry which is preliminary data.</text>
</comment>
<protein>
    <recommendedName>
        <fullName evidence="1">TonB-dependent receptor plug domain-containing protein</fullName>
    </recommendedName>
</protein>
<feature type="domain" description="TonB-dependent receptor plug" evidence="1">
    <location>
        <begin position="11"/>
        <end position="47"/>
    </location>
</feature>
<dbReference type="NCBIfam" id="TIGR04057">
    <property type="entry name" value="SusC_RagA_signa"/>
    <property type="match status" value="1"/>
</dbReference>
<dbReference type="AlphaFoldDB" id="A0A699X6T8"/>
<proteinExistence type="predicted"/>
<dbReference type="SUPFAM" id="SSF56935">
    <property type="entry name" value="Porins"/>
    <property type="match status" value="1"/>
</dbReference>
<dbReference type="Gene3D" id="2.170.130.10">
    <property type="entry name" value="TonB-dependent receptor, plug domain"/>
    <property type="match status" value="1"/>
</dbReference>
<dbReference type="PROSITE" id="PS52016">
    <property type="entry name" value="TONB_DEPENDENT_REC_3"/>
    <property type="match status" value="1"/>
</dbReference>
<sequence length="88" mass="9047">NVGTNSGGGSGVTNRAFDLDPNNIQSMTVLKGAAAAALYGSRAANGAVIITTKAGKKMSRKGTEITYSTAYALENVSGLPEYQTKYGQ</sequence>
<dbReference type="InterPro" id="IPR037066">
    <property type="entry name" value="Plug_dom_sf"/>
</dbReference>
<dbReference type="InterPro" id="IPR023997">
    <property type="entry name" value="TonB-dep_OMP_SusC/RagA_CS"/>
</dbReference>
<feature type="non-terminal residue" evidence="2">
    <location>
        <position position="88"/>
    </location>
</feature>
<name>A0A699X6T8_TANCI</name>